<evidence type="ECO:0000256" key="4">
    <source>
        <dbReference type="ARBA" id="ARBA00022475"/>
    </source>
</evidence>
<feature type="transmembrane region" description="Helical" evidence="9">
    <location>
        <begin position="182"/>
        <end position="201"/>
    </location>
</feature>
<proteinExistence type="inferred from homology"/>
<evidence type="ECO:0000256" key="1">
    <source>
        <dbReference type="ARBA" id="ARBA00004651"/>
    </source>
</evidence>
<dbReference type="InterPro" id="IPR000412">
    <property type="entry name" value="ABC_2_transport"/>
</dbReference>
<evidence type="ECO:0000256" key="5">
    <source>
        <dbReference type="ARBA" id="ARBA00022692"/>
    </source>
</evidence>
<keyword evidence="12" id="KW-1185">Reference proteome</keyword>
<evidence type="ECO:0000256" key="6">
    <source>
        <dbReference type="ARBA" id="ARBA00022989"/>
    </source>
</evidence>
<evidence type="ECO:0000256" key="2">
    <source>
        <dbReference type="ARBA" id="ARBA00007783"/>
    </source>
</evidence>
<evidence type="ECO:0000256" key="8">
    <source>
        <dbReference type="ARBA" id="ARBA00023251"/>
    </source>
</evidence>
<keyword evidence="4 9" id="KW-1003">Cell membrane</keyword>
<dbReference type="EMBL" id="JBHSPX010000015">
    <property type="protein sequence ID" value="MFC6067758.1"/>
    <property type="molecule type" value="Genomic_DNA"/>
</dbReference>
<feature type="transmembrane region" description="Helical" evidence="9">
    <location>
        <begin position="45"/>
        <end position="63"/>
    </location>
</feature>
<dbReference type="InterPro" id="IPR047817">
    <property type="entry name" value="ABC2_TM_bact-type"/>
</dbReference>
<feature type="domain" description="ABC transmembrane type-2" evidence="10">
    <location>
        <begin position="39"/>
        <end position="263"/>
    </location>
</feature>
<dbReference type="InterPro" id="IPR051449">
    <property type="entry name" value="ABC-2_transporter_component"/>
</dbReference>
<keyword evidence="8" id="KW-0046">Antibiotic resistance</keyword>
<dbReference type="Proteomes" id="UP001596139">
    <property type="component" value="Unassembled WGS sequence"/>
</dbReference>
<reference evidence="12" key="1">
    <citation type="journal article" date="2019" name="Int. J. Syst. Evol. Microbiol.">
        <title>The Global Catalogue of Microorganisms (GCM) 10K type strain sequencing project: providing services to taxonomists for standard genome sequencing and annotation.</title>
        <authorList>
            <consortium name="The Broad Institute Genomics Platform"/>
            <consortium name="The Broad Institute Genome Sequencing Center for Infectious Disease"/>
            <person name="Wu L."/>
            <person name="Ma J."/>
        </authorList>
    </citation>
    <scope>NUCLEOTIDE SEQUENCE [LARGE SCALE GENOMIC DNA]</scope>
    <source>
        <strain evidence="12">CGMCC 1.15180</strain>
    </source>
</reference>
<dbReference type="RefSeq" id="WP_245659207.1">
    <property type="nucleotide sequence ID" value="NZ_JBHSPX010000015.1"/>
</dbReference>
<keyword evidence="3 9" id="KW-0813">Transport</keyword>
<feature type="transmembrane region" description="Helical" evidence="9">
    <location>
        <begin position="243"/>
        <end position="261"/>
    </location>
</feature>
<protein>
    <recommendedName>
        <fullName evidence="9">Transport permease protein</fullName>
    </recommendedName>
</protein>
<keyword evidence="5 9" id="KW-0812">Transmembrane</keyword>
<comment type="subcellular location">
    <subcellularLocation>
        <location evidence="1 9">Cell membrane</location>
        <topology evidence="1 9">Multi-pass membrane protein</topology>
    </subcellularLocation>
</comment>
<feature type="transmembrane region" description="Helical" evidence="9">
    <location>
        <begin position="152"/>
        <end position="175"/>
    </location>
</feature>
<dbReference type="Pfam" id="PF01061">
    <property type="entry name" value="ABC2_membrane"/>
    <property type="match status" value="1"/>
</dbReference>
<comment type="caution">
    <text evidence="11">The sequence shown here is derived from an EMBL/GenBank/DDBJ whole genome shotgun (WGS) entry which is preliminary data.</text>
</comment>
<evidence type="ECO:0000259" key="10">
    <source>
        <dbReference type="PROSITE" id="PS51012"/>
    </source>
</evidence>
<evidence type="ECO:0000256" key="7">
    <source>
        <dbReference type="ARBA" id="ARBA00023136"/>
    </source>
</evidence>
<evidence type="ECO:0000256" key="3">
    <source>
        <dbReference type="ARBA" id="ARBA00022448"/>
    </source>
</evidence>
<dbReference type="PANTHER" id="PTHR30294:SF38">
    <property type="entry name" value="TRANSPORT PERMEASE PROTEIN"/>
    <property type="match status" value="1"/>
</dbReference>
<evidence type="ECO:0000256" key="9">
    <source>
        <dbReference type="RuleBase" id="RU361157"/>
    </source>
</evidence>
<dbReference type="PANTHER" id="PTHR30294">
    <property type="entry name" value="MEMBRANE COMPONENT OF ABC TRANSPORTER YHHJ-RELATED"/>
    <property type="match status" value="1"/>
</dbReference>
<keyword evidence="7 9" id="KW-0472">Membrane</keyword>
<name>A0ABW1MWR0_9ACTN</name>
<accession>A0ABW1MWR0</accession>
<comment type="similarity">
    <text evidence="2 9">Belongs to the ABC-2 integral membrane protein family.</text>
</comment>
<dbReference type="InterPro" id="IPR013525">
    <property type="entry name" value="ABC2_TM"/>
</dbReference>
<sequence>MRTEYRPSVVTRAVRTARALPLTPGITLATAQRVLQQIVRDRGSVALMLAIPCMLMVILKLMFDDADGAFERIGPQVFGIFPLIVMYLVASVSTLRERTSGTAERLLTMPVQRLDIVLGYSLAFGFLALLQAVLATLLSVGPLGLDIKGPPYLLMIIAMLGALLGLALGLLVSAFARNEFQAVQFLPAGVLPQFLVCGLFVPREDMSDGLSAVAKVMPMTYAVQAAGEAARHDGVTGLFVRDALLILGCVIVVLLASAATLKR</sequence>
<dbReference type="PIRSF" id="PIRSF006648">
    <property type="entry name" value="DrrB"/>
    <property type="match status" value="1"/>
</dbReference>
<evidence type="ECO:0000313" key="12">
    <source>
        <dbReference type="Proteomes" id="UP001596139"/>
    </source>
</evidence>
<keyword evidence="6 9" id="KW-1133">Transmembrane helix</keyword>
<organism evidence="11 12">
    <name type="scientific">Streptomyces ochraceiscleroticus</name>
    <dbReference type="NCBI Taxonomy" id="47761"/>
    <lineage>
        <taxon>Bacteria</taxon>
        <taxon>Bacillati</taxon>
        <taxon>Actinomycetota</taxon>
        <taxon>Actinomycetes</taxon>
        <taxon>Kitasatosporales</taxon>
        <taxon>Streptomycetaceae</taxon>
        <taxon>Streptomyces</taxon>
    </lineage>
</organism>
<feature type="transmembrane region" description="Helical" evidence="9">
    <location>
        <begin position="75"/>
        <end position="95"/>
    </location>
</feature>
<evidence type="ECO:0000313" key="11">
    <source>
        <dbReference type="EMBL" id="MFC6067758.1"/>
    </source>
</evidence>
<feature type="transmembrane region" description="Helical" evidence="9">
    <location>
        <begin position="116"/>
        <end position="140"/>
    </location>
</feature>
<gene>
    <name evidence="11" type="ORF">ACFP4F_35140</name>
</gene>
<dbReference type="PROSITE" id="PS51012">
    <property type="entry name" value="ABC_TM2"/>
    <property type="match status" value="1"/>
</dbReference>